<dbReference type="InterPro" id="IPR018376">
    <property type="entry name" value="Enoyl-CoA_hyd/isom_CS"/>
</dbReference>
<dbReference type="NCBIfam" id="NF006108">
    <property type="entry name" value="PRK08259.1"/>
    <property type="match status" value="1"/>
</dbReference>
<reference evidence="3 4" key="1">
    <citation type="journal article" date="2019" name="Int. J. Syst. Evol. Microbiol.">
        <title>The Global Catalogue of Microorganisms (GCM) 10K type strain sequencing project: providing services to taxonomists for standard genome sequencing and annotation.</title>
        <authorList>
            <consortium name="The Broad Institute Genomics Platform"/>
            <consortium name="The Broad Institute Genome Sequencing Center for Infectious Disease"/>
            <person name="Wu L."/>
            <person name="Ma J."/>
        </authorList>
    </citation>
    <scope>NUCLEOTIDE SEQUENCE [LARGE SCALE GENOMIC DNA]</scope>
    <source>
        <strain evidence="3 4">JCM 15749</strain>
    </source>
</reference>
<evidence type="ECO:0000313" key="4">
    <source>
        <dbReference type="Proteomes" id="UP001501480"/>
    </source>
</evidence>
<dbReference type="InterPro" id="IPR029045">
    <property type="entry name" value="ClpP/crotonase-like_dom_sf"/>
</dbReference>
<dbReference type="PANTHER" id="PTHR43802:SF1">
    <property type="entry name" value="IP11341P-RELATED"/>
    <property type="match status" value="1"/>
</dbReference>
<dbReference type="Pfam" id="PF00378">
    <property type="entry name" value="ECH_1"/>
    <property type="match status" value="1"/>
</dbReference>
<dbReference type="InterPro" id="IPR001753">
    <property type="entry name" value="Enoyl-CoA_hydra/iso"/>
</dbReference>
<evidence type="ECO:0000313" key="3">
    <source>
        <dbReference type="EMBL" id="GAA2079106.1"/>
    </source>
</evidence>
<comment type="caution">
    <text evidence="3">The sequence shown here is derived from an EMBL/GenBank/DDBJ whole genome shotgun (WGS) entry which is preliminary data.</text>
</comment>
<keyword evidence="4" id="KW-1185">Reference proteome</keyword>
<evidence type="ECO:0000256" key="1">
    <source>
        <dbReference type="ARBA" id="ARBA00005254"/>
    </source>
</evidence>
<proteinExistence type="inferred from homology"/>
<dbReference type="SUPFAM" id="SSF52096">
    <property type="entry name" value="ClpP/crotonase"/>
    <property type="match status" value="1"/>
</dbReference>
<comment type="similarity">
    <text evidence="1 2">Belongs to the enoyl-CoA hydratase/isomerase family.</text>
</comment>
<dbReference type="RefSeq" id="WP_344327378.1">
    <property type="nucleotide sequence ID" value="NZ_BAAAPY010000006.1"/>
</dbReference>
<dbReference type="EMBL" id="BAAAPY010000006">
    <property type="protein sequence ID" value="GAA2079106.1"/>
    <property type="molecule type" value="Genomic_DNA"/>
</dbReference>
<gene>
    <name evidence="3" type="ORF">GCM10009821_18950</name>
</gene>
<dbReference type="Proteomes" id="UP001501480">
    <property type="component" value="Unassembled WGS sequence"/>
</dbReference>
<name>A0ABN2W0J0_9ACTN</name>
<dbReference type="CDD" id="cd06558">
    <property type="entry name" value="crotonase-like"/>
    <property type="match status" value="1"/>
</dbReference>
<dbReference type="PROSITE" id="PS00166">
    <property type="entry name" value="ENOYL_COA_HYDRATASE"/>
    <property type="match status" value="1"/>
</dbReference>
<protein>
    <submittedName>
        <fullName evidence="3">Crotonase/enoyl-CoA hydratase family protein</fullName>
    </submittedName>
</protein>
<evidence type="ECO:0000256" key="2">
    <source>
        <dbReference type="RuleBase" id="RU003707"/>
    </source>
</evidence>
<dbReference type="PANTHER" id="PTHR43802">
    <property type="entry name" value="ENOYL-COA HYDRATASE"/>
    <property type="match status" value="1"/>
</dbReference>
<organism evidence="3 4">
    <name type="scientific">Aeromicrobium halocynthiae</name>
    <dbReference type="NCBI Taxonomy" id="560557"/>
    <lineage>
        <taxon>Bacteria</taxon>
        <taxon>Bacillati</taxon>
        <taxon>Actinomycetota</taxon>
        <taxon>Actinomycetes</taxon>
        <taxon>Propionibacteriales</taxon>
        <taxon>Nocardioidaceae</taxon>
        <taxon>Aeromicrobium</taxon>
    </lineage>
</organism>
<dbReference type="Gene3D" id="3.90.226.10">
    <property type="entry name" value="2-enoyl-CoA Hydratase, Chain A, domain 1"/>
    <property type="match status" value="1"/>
</dbReference>
<sequence>MTGITFAVDGPVATVTMDRPEVRNAVDGPMAAALRDAFLAAEADPQVCVTVLHGAGGTFCAGADLSAVADPERRHELDPAGGGSGPMGPTRLALGKPLIAAVAGHAVAGGLELALLADVRIAEPDAVFGVFCRRWGVPLIDGGTVRLPRVVGQGRALDMILTGRPVDAEEAFAMGLVNRLVGPGEALGAAQQMAQDIAAFPQECLRVDRASALAQWDLDLADALRAEGAAGVPVVAAEGAAGAERFVTGEGRHGAF</sequence>
<dbReference type="Gene3D" id="1.10.287.2460">
    <property type="match status" value="1"/>
</dbReference>
<accession>A0ABN2W0J0</accession>